<sequence length="214" mass="25598">MLEFASWRDATERTVMAHSQTKVKAFFSEFPFLKNYTTEERVNEVKVSRINADFLTKRCQRVTMDIWAGPLMPQPKWSEKIFLLSESGKWLRQVEYQMMCRNPNYHWYRWWNRREPKWLGISSDSRLSMEHALKLMKTRPSESIGDTLNSLRNPNEVYYVLCITPLVENPTNWNVTIYKPPKDFTLKEWVLEQQRRVGEEIKELISKIGTEINQ</sequence>
<dbReference type="Proteomes" id="UP000176650">
    <property type="component" value="Unassembled WGS sequence"/>
</dbReference>
<comment type="caution">
    <text evidence="1">The sequence shown here is derived from an EMBL/GenBank/DDBJ whole genome shotgun (WGS) entry which is preliminary data.</text>
</comment>
<evidence type="ECO:0000313" key="1">
    <source>
        <dbReference type="EMBL" id="OGD33880.1"/>
    </source>
</evidence>
<reference evidence="1 2" key="1">
    <citation type="journal article" date="2016" name="Nat. Commun.">
        <title>Thousands of microbial genomes shed light on interconnected biogeochemical processes in an aquifer system.</title>
        <authorList>
            <person name="Anantharaman K."/>
            <person name="Brown C.T."/>
            <person name="Hug L.A."/>
            <person name="Sharon I."/>
            <person name="Castelle C.J."/>
            <person name="Probst A.J."/>
            <person name="Thomas B.C."/>
            <person name="Singh A."/>
            <person name="Wilkins M.J."/>
            <person name="Karaoz U."/>
            <person name="Brodie E.L."/>
            <person name="Williams K.H."/>
            <person name="Hubbard S.S."/>
            <person name="Banfield J.F."/>
        </authorList>
    </citation>
    <scope>NUCLEOTIDE SEQUENCE [LARGE SCALE GENOMIC DNA]</scope>
</reference>
<organism evidence="1 2">
    <name type="scientific">Candidatus Azambacteria bacterium RIFCSPLOWO2_01_FULL_46_25</name>
    <dbReference type="NCBI Taxonomy" id="1797298"/>
    <lineage>
        <taxon>Bacteria</taxon>
        <taxon>Candidatus Azamiibacteriota</taxon>
    </lineage>
</organism>
<accession>A0A1F5BTC6</accession>
<name>A0A1F5BTC6_9BACT</name>
<dbReference type="AlphaFoldDB" id="A0A1F5BTC6"/>
<proteinExistence type="predicted"/>
<gene>
    <name evidence="1" type="ORF">A2988_00075</name>
</gene>
<evidence type="ECO:0000313" key="2">
    <source>
        <dbReference type="Proteomes" id="UP000176650"/>
    </source>
</evidence>
<protein>
    <submittedName>
        <fullName evidence="1">Uncharacterized protein</fullName>
    </submittedName>
</protein>
<dbReference type="EMBL" id="MEYS01000002">
    <property type="protein sequence ID" value="OGD33880.1"/>
    <property type="molecule type" value="Genomic_DNA"/>
</dbReference>